<accession>A0A923N8N6</accession>
<comment type="caution">
    <text evidence="1">The sequence shown here is derived from an EMBL/GenBank/DDBJ whole genome shotgun (WGS) entry which is preliminary data.</text>
</comment>
<dbReference type="EMBL" id="JACRVF010000007">
    <property type="protein sequence ID" value="MBC5994843.1"/>
    <property type="molecule type" value="Genomic_DNA"/>
</dbReference>
<sequence>MLLRLLKIVFGLLILLAVAVGLASISHPIILKWVTGSAKHHGKPMPATVYTNGQVNDHIKVFYSDEPKNYLLSFAEYDSLGMIKFLNVDLNEKRIGRPVATSKNDFDIIAGHLFQSETGRHFSPLQDDIKGVDFDSHLTFSDTEIKFNMPPNKLKFDSIRIELQ</sequence>
<gene>
    <name evidence="1" type="ORF">H8S84_18505</name>
</gene>
<proteinExistence type="predicted"/>
<evidence type="ECO:0000313" key="1">
    <source>
        <dbReference type="EMBL" id="MBC5994843.1"/>
    </source>
</evidence>
<reference evidence="1" key="1">
    <citation type="submission" date="2020-08" db="EMBL/GenBank/DDBJ databases">
        <title>Pontibacter sp. SD6 16S ribosomal RNA gene Genome sequencing and assembly.</title>
        <authorList>
            <person name="Kang M."/>
        </authorList>
    </citation>
    <scope>NUCLEOTIDE SEQUENCE</scope>
    <source>
        <strain evidence="1">SD6</strain>
    </source>
</reference>
<keyword evidence="2" id="KW-1185">Reference proteome</keyword>
<dbReference type="AlphaFoldDB" id="A0A923N8N6"/>
<dbReference type="Proteomes" id="UP000603640">
    <property type="component" value="Unassembled WGS sequence"/>
</dbReference>
<evidence type="ECO:0000313" key="2">
    <source>
        <dbReference type="Proteomes" id="UP000603640"/>
    </source>
</evidence>
<dbReference type="RefSeq" id="WP_187068877.1">
    <property type="nucleotide sequence ID" value="NZ_JACRVF010000007.1"/>
</dbReference>
<organism evidence="1 2">
    <name type="scientific">Pontibacter cellulosilyticus</name>
    <dbReference type="NCBI Taxonomy" id="1720253"/>
    <lineage>
        <taxon>Bacteria</taxon>
        <taxon>Pseudomonadati</taxon>
        <taxon>Bacteroidota</taxon>
        <taxon>Cytophagia</taxon>
        <taxon>Cytophagales</taxon>
        <taxon>Hymenobacteraceae</taxon>
        <taxon>Pontibacter</taxon>
    </lineage>
</organism>
<protein>
    <submittedName>
        <fullName evidence="1">Uncharacterized protein</fullName>
    </submittedName>
</protein>
<name>A0A923N8N6_9BACT</name>